<protein>
    <submittedName>
        <fullName evidence="1">Uncharacterized protein</fullName>
    </submittedName>
</protein>
<sequence>MEQFNFPKCQKCKTGDLVPLSDFGSQGAAIHYKAWVCTNPDCGFNLKIRNGDVYINEPIMSGTHNRKHQTCCPQLTFILL</sequence>
<dbReference type="EMBL" id="BARW01014982">
    <property type="protein sequence ID" value="GAI82305.1"/>
    <property type="molecule type" value="Genomic_DNA"/>
</dbReference>
<dbReference type="AlphaFoldDB" id="X1T3V1"/>
<proteinExistence type="predicted"/>
<organism evidence="1">
    <name type="scientific">marine sediment metagenome</name>
    <dbReference type="NCBI Taxonomy" id="412755"/>
    <lineage>
        <taxon>unclassified sequences</taxon>
        <taxon>metagenomes</taxon>
        <taxon>ecological metagenomes</taxon>
    </lineage>
</organism>
<gene>
    <name evidence="1" type="ORF">S12H4_26415</name>
</gene>
<reference evidence="1" key="1">
    <citation type="journal article" date="2014" name="Front. Microbiol.">
        <title>High frequency of phylogenetically diverse reductive dehalogenase-homologous genes in deep subseafloor sedimentary metagenomes.</title>
        <authorList>
            <person name="Kawai M."/>
            <person name="Futagami T."/>
            <person name="Toyoda A."/>
            <person name="Takaki Y."/>
            <person name="Nishi S."/>
            <person name="Hori S."/>
            <person name="Arai W."/>
            <person name="Tsubouchi T."/>
            <person name="Morono Y."/>
            <person name="Uchiyama I."/>
            <person name="Ito T."/>
            <person name="Fujiyama A."/>
            <person name="Inagaki F."/>
            <person name="Takami H."/>
        </authorList>
    </citation>
    <scope>NUCLEOTIDE SEQUENCE</scope>
    <source>
        <strain evidence="1">Expedition CK06-06</strain>
    </source>
</reference>
<comment type="caution">
    <text evidence="1">The sequence shown here is derived from an EMBL/GenBank/DDBJ whole genome shotgun (WGS) entry which is preliminary data.</text>
</comment>
<evidence type="ECO:0000313" key="1">
    <source>
        <dbReference type="EMBL" id="GAI82305.1"/>
    </source>
</evidence>
<accession>X1T3V1</accession>
<name>X1T3V1_9ZZZZ</name>